<dbReference type="Gene3D" id="1.10.260.40">
    <property type="entry name" value="lambda repressor-like DNA-binding domains"/>
    <property type="match status" value="1"/>
</dbReference>
<protein>
    <submittedName>
        <fullName evidence="1">Uncharacterized protein</fullName>
    </submittedName>
</protein>
<reference evidence="1" key="1">
    <citation type="submission" date="2020-03" db="EMBL/GenBank/DDBJ databases">
        <title>The deep terrestrial virosphere.</title>
        <authorList>
            <person name="Holmfeldt K."/>
            <person name="Nilsson E."/>
            <person name="Simone D."/>
            <person name="Lopez-Fernandez M."/>
            <person name="Wu X."/>
            <person name="de Brujin I."/>
            <person name="Lundin D."/>
            <person name="Andersson A."/>
            <person name="Bertilsson S."/>
            <person name="Dopson M."/>
        </authorList>
    </citation>
    <scope>NUCLEOTIDE SEQUENCE</scope>
    <source>
        <strain evidence="1">TM448B01721</strain>
    </source>
</reference>
<dbReference type="InterPro" id="IPR010982">
    <property type="entry name" value="Lambda_DNA-bd_dom_sf"/>
</dbReference>
<dbReference type="EMBL" id="MT144813">
    <property type="protein sequence ID" value="QJH99858.1"/>
    <property type="molecule type" value="Genomic_DNA"/>
</dbReference>
<dbReference type="GO" id="GO:0003677">
    <property type="term" value="F:DNA binding"/>
    <property type="evidence" value="ECO:0007669"/>
    <property type="project" value="InterPro"/>
</dbReference>
<sequence length="113" mass="12334">MREIQVSDDPAVVWLSPERCRAARALLGWSPDDLARQVMLQAGMLGSGANVQAFEDQAVTLSEPYMDAVLAVLLKVVEFTAEGDQDGVVLKRHRLRGRGAAHRAARLWAGLPL</sequence>
<evidence type="ECO:0000313" key="1">
    <source>
        <dbReference type="EMBL" id="QJH99858.1"/>
    </source>
</evidence>
<dbReference type="AlphaFoldDB" id="A0A6M3XPQ0"/>
<gene>
    <name evidence="1" type="ORF">TM448B01721_0005</name>
</gene>
<accession>A0A6M3XPQ0</accession>
<name>A0A6M3XPQ0_9ZZZZ</name>
<organism evidence="1">
    <name type="scientific">viral metagenome</name>
    <dbReference type="NCBI Taxonomy" id="1070528"/>
    <lineage>
        <taxon>unclassified sequences</taxon>
        <taxon>metagenomes</taxon>
        <taxon>organismal metagenomes</taxon>
    </lineage>
</organism>
<proteinExistence type="predicted"/>